<proteinExistence type="predicted"/>
<dbReference type="EMBL" id="LAZR01021018">
    <property type="protein sequence ID" value="KKL86771.1"/>
    <property type="molecule type" value="Genomic_DNA"/>
</dbReference>
<sequence length="68" mass="8143">MRKRRRVRNKIQEHHLSYDPEITTKIYSGEHYAITMLNRRTKNVSKGFIECIKVWIEKAEKVAVDLDV</sequence>
<organism evidence="1">
    <name type="scientific">marine sediment metagenome</name>
    <dbReference type="NCBI Taxonomy" id="412755"/>
    <lineage>
        <taxon>unclassified sequences</taxon>
        <taxon>metagenomes</taxon>
        <taxon>ecological metagenomes</taxon>
    </lineage>
</organism>
<evidence type="ECO:0000313" key="1">
    <source>
        <dbReference type="EMBL" id="KKL86771.1"/>
    </source>
</evidence>
<dbReference type="AlphaFoldDB" id="A0A0F9G8S7"/>
<name>A0A0F9G8S7_9ZZZZ</name>
<protein>
    <submittedName>
        <fullName evidence="1">Uncharacterized protein</fullName>
    </submittedName>
</protein>
<gene>
    <name evidence="1" type="ORF">LCGC14_1941380</name>
</gene>
<comment type="caution">
    <text evidence="1">The sequence shown here is derived from an EMBL/GenBank/DDBJ whole genome shotgun (WGS) entry which is preliminary data.</text>
</comment>
<reference evidence="1" key="1">
    <citation type="journal article" date="2015" name="Nature">
        <title>Complex archaea that bridge the gap between prokaryotes and eukaryotes.</title>
        <authorList>
            <person name="Spang A."/>
            <person name="Saw J.H."/>
            <person name="Jorgensen S.L."/>
            <person name="Zaremba-Niedzwiedzka K."/>
            <person name="Martijn J."/>
            <person name="Lind A.E."/>
            <person name="van Eijk R."/>
            <person name="Schleper C."/>
            <person name="Guy L."/>
            <person name="Ettema T.J."/>
        </authorList>
    </citation>
    <scope>NUCLEOTIDE SEQUENCE</scope>
</reference>
<accession>A0A0F9G8S7</accession>